<dbReference type="OrthoDB" id="5382272at2759"/>
<feature type="chain" id="PRO_5034253097" evidence="2">
    <location>
        <begin position="21"/>
        <end position="218"/>
    </location>
</feature>
<keyword evidence="2" id="KW-0732">Signal</keyword>
<organism evidence="3 4">
    <name type="scientific">Heterodermia speciosa</name>
    <dbReference type="NCBI Taxonomy" id="116794"/>
    <lineage>
        <taxon>Eukaryota</taxon>
        <taxon>Fungi</taxon>
        <taxon>Dikarya</taxon>
        <taxon>Ascomycota</taxon>
        <taxon>Pezizomycotina</taxon>
        <taxon>Lecanoromycetes</taxon>
        <taxon>OSLEUM clade</taxon>
        <taxon>Lecanoromycetidae</taxon>
        <taxon>Caliciales</taxon>
        <taxon>Physciaceae</taxon>
        <taxon>Heterodermia</taxon>
    </lineage>
</organism>
<evidence type="ECO:0000256" key="2">
    <source>
        <dbReference type="SAM" id="SignalP"/>
    </source>
</evidence>
<protein>
    <submittedName>
        <fullName evidence="3">Uncharacterized protein</fullName>
    </submittedName>
</protein>
<keyword evidence="4" id="KW-1185">Reference proteome</keyword>
<evidence type="ECO:0000313" key="3">
    <source>
        <dbReference type="EMBL" id="CAF9936111.1"/>
    </source>
</evidence>
<feature type="signal peptide" evidence="2">
    <location>
        <begin position="1"/>
        <end position="20"/>
    </location>
</feature>
<dbReference type="AlphaFoldDB" id="A0A8H3GAN3"/>
<gene>
    <name evidence="3" type="ORF">HETSPECPRED_010016</name>
</gene>
<dbReference type="Proteomes" id="UP000664521">
    <property type="component" value="Unassembled WGS sequence"/>
</dbReference>
<evidence type="ECO:0000313" key="4">
    <source>
        <dbReference type="Proteomes" id="UP000664521"/>
    </source>
</evidence>
<reference evidence="3" key="1">
    <citation type="submission" date="2021-03" db="EMBL/GenBank/DDBJ databases">
        <authorList>
            <person name="Tagirdzhanova G."/>
        </authorList>
    </citation>
    <scope>NUCLEOTIDE SEQUENCE</scope>
</reference>
<feature type="region of interest" description="Disordered" evidence="1">
    <location>
        <begin position="127"/>
        <end position="156"/>
    </location>
</feature>
<dbReference type="EMBL" id="CAJPDS010000088">
    <property type="protein sequence ID" value="CAF9936111.1"/>
    <property type="molecule type" value="Genomic_DNA"/>
</dbReference>
<sequence>MLNIPSSILSVSLCITAVLAATLSQQHLLHPPTNPLPQLSRDFLGNSPLKYCNESRPTDLFWIDKIHLRPEKLYIDDIFTVEMRGYFTTPILPNSTWTSTARYGNSTDSEIWTQPFCRLITVIEQDPSNQSEERRTKRQNQRGVWNDRESESGCPPKRGLAIVRMEGWVWDMFIVPGDYFFNFDALNGDGRRIYCLETNLRLDYRDEKHHSFELRNLH</sequence>
<accession>A0A8H3GAN3</accession>
<proteinExistence type="predicted"/>
<name>A0A8H3GAN3_9LECA</name>
<evidence type="ECO:0000256" key="1">
    <source>
        <dbReference type="SAM" id="MobiDB-lite"/>
    </source>
</evidence>
<comment type="caution">
    <text evidence="3">The sequence shown here is derived from an EMBL/GenBank/DDBJ whole genome shotgun (WGS) entry which is preliminary data.</text>
</comment>